<gene>
    <name evidence="9" type="ORF">TPC1_15291</name>
</gene>
<dbReference type="Gene3D" id="1.10.1370.10">
    <property type="entry name" value="Neurolysin, domain 3"/>
    <property type="match status" value="1"/>
</dbReference>
<dbReference type="Pfam" id="PF01432">
    <property type="entry name" value="Peptidase_M3"/>
    <property type="match status" value="1"/>
</dbReference>
<feature type="non-terminal residue" evidence="9">
    <location>
        <position position="1"/>
    </location>
</feature>
<feature type="domain" description="Peptidase M3A/M3B catalytic" evidence="8">
    <location>
        <begin position="194"/>
        <end position="616"/>
    </location>
</feature>
<organism evidence="9">
    <name type="scientific">Trepomonas sp. PC1</name>
    <dbReference type="NCBI Taxonomy" id="1076344"/>
    <lineage>
        <taxon>Eukaryota</taxon>
        <taxon>Metamonada</taxon>
        <taxon>Diplomonadida</taxon>
        <taxon>Hexamitidae</taxon>
        <taxon>Hexamitinae</taxon>
        <taxon>Trepomonas</taxon>
    </lineage>
</organism>
<name>A0A146K9Q9_9EUKA</name>
<comment type="cofactor">
    <cofactor evidence="7">
        <name>Zn(2+)</name>
        <dbReference type="ChEBI" id="CHEBI:29105"/>
    </cofactor>
    <text evidence="7">Binds 1 zinc ion.</text>
</comment>
<evidence type="ECO:0000256" key="3">
    <source>
        <dbReference type="ARBA" id="ARBA00022723"/>
    </source>
</evidence>
<dbReference type="InterPro" id="IPR024079">
    <property type="entry name" value="MetalloPept_cat_dom_sf"/>
</dbReference>
<dbReference type="GO" id="GO:0006508">
    <property type="term" value="P:proteolysis"/>
    <property type="evidence" value="ECO:0007669"/>
    <property type="project" value="UniProtKB-KW"/>
</dbReference>
<keyword evidence="5 7" id="KW-0862">Zinc</keyword>
<dbReference type="PANTHER" id="PTHR11804">
    <property type="entry name" value="PROTEASE M3 THIMET OLIGOPEPTIDASE-RELATED"/>
    <property type="match status" value="1"/>
</dbReference>
<keyword evidence="2 7" id="KW-0645">Protease</keyword>
<keyword evidence="4 7" id="KW-0378">Hydrolase</keyword>
<evidence type="ECO:0000256" key="6">
    <source>
        <dbReference type="ARBA" id="ARBA00023049"/>
    </source>
</evidence>
<evidence type="ECO:0000256" key="1">
    <source>
        <dbReference type="ARBA" id="ARBA00006040"/>
    </source>
</evidence>
<dbReference type="GO" id="GO:0004222">
    <property type="term" value="F:metalloendopeptidase activity"/>
    <property type="evidence" value="ECO:0007669"/>
    <property type="project" value="InterPro"/>
</dbReference>
<evidence type="ECO:0000256" key="2">
    <source>
        <dbReference type="ARBA" id="ARBA00022670"/>
    </source>
</evidence>
<keyword evidence="3 7" id="KW-0479">Metal-binding</keyword>
<evidence type="ECO:0000259" key="8">
    <source>
        <dbReference type="Pfam" id="PF01432"/>
    </source>
</evidence>
<dbReference type="GO" id="GO:0006518">
    <property type="term" value="P:peptide metabolic process"/>
    <property type="evidence" value="ECO:0007669"/>
    <property type="project" value="TreeGrafter"/>
</dbReference>
<proteinExistence type="inferred from homology"/>
<accession>A0A146K9Q9</accession>
<dbReference type="GO" id="GO:0046872">
    <property type="term" value="F:metal ion binding"/>
    <property type="evidence" value="ECO:0007669"/>
    <property type="project" value="UniProtKB-UniRule"/>
</dbReference>
<reference evidence="9" key="1">
    <citation type="submission" date="2015-07" db="EMBL/GenBank/DDBJ databases">
        <title>Adaptation to a free-living lifestyle via gene acquisitions in the diplomonad Trepomonas sp. PC1.</title>
        <authorList>
            <person name="Xu F."/>
            <person name="Jerlstrom-Hultqvist J."/>
            <person name="Kolisko M."/>
            <person name="Simpson A.G.B."/>
            <person name="Roger A.J."/>
            <person name="Svard S.G."/>
            <person name="Andersson J.O."/>
        </authorList>
    </citation>
    <scope>NUCLEOTIDE SEQUENCE</scope>
    <source>
        <strain evidence="9">PC1</strain>
    </source>
</reference>
<dbReference type="AlphaFoldDB" id="A0A146K9Q9"/>
<dbReference type="Gene3D" id="3.40.390.10">
    <property type="entry name" value="Collagenase (Catalytic Domain)"/>
    <property type="match status" value="1"/>
</dbReference>
<evidence type="ECO:0000256" key="7">
    <source>
        <dbReference type="RuleBase" id="RU003435"/>
    </source>
</evidence>
<dbReference type="InterPro" id="IPR024077">
    <property type="entry name" value="Neurolysin/TOP_dom2"/>
</dbReference>
<sequence>LLTLINKNQIPWAKFTPDLLKQELEVQFKQFEIELEQMIKTKPENPLFAFHDLLVNIPKISTIVGHLNSLRGDLNYSDIEVLGDTLSTKITTRIYQSEEIKKYLEDFQTTTAEQARFKDLQLKKFRKQPEDLLNEYTKLQVEFNDAVKADQKENKLIIDFDERLIQGLPQNVVDHIKKDGKLVMDSTSFVNSNVMTYADSEELRKQYWQFQQSRVPANTENVEKQLLLKQKIGEYYGHPSVCELNLEERMAKSVTEVKEFEEKLKSAAYEVYLKDIQRIANKYHFDPKPWNLGYYVEKDKKEICEFDILEFKKYFEFNKVLRKFLQLIEKLFSVTITLIEEDTWHESVLTYQITSKAGKDLGKLHLDLIQRENKRPGAWFNRLGPKTYIVSCNFSPKPAVGDHEIEFDEVNTMFHEFGHCFHAVLGETELEGMMGADVFWDFVEVPSQFLENFSYDYKILKELGEDKDGAKIPDQLIQKLIKRKKYFQSTYIMGQLTYGMLDLMLHSSQEWAKYEADENFSRIDKYLNVVLKPYRYDYGFDFKTIYRHFTHIFSSVYGYTCGYYSYFWADVIQAHLFEHFEQQLINGQAKDLTEYIQKILAPGNAKDPAELVKDYCGGFGFDAFLRSYGLKE</sequence>
<dbReference type="SUPFAM" id="SSF55486">
    <property type="entry name" value="Metalloproteases ('zincins'), catalytic domain"/>
    <property type="match status" value="1"/>
</dbReference>
<keyword evidence="6 7" id="KW-0482">Metalloprotease</keyword>
<dbReference type="PANTHER" id="PTHR11804:SF84">
    <property type="entry name" value="SACCHAROLYSIN"/>
    <property type="match status" value="1"/>
</dbReference>
<dbReference type="InterPro" id="IPR045090">
    <property type="entry name" value="Pept_M3A_M3B"/>
</dbReference>
<dbReference type="EMBL" id="GDID01003922">
    <property type="protein sequence ID" value="JAP92684.1"/>
    <property type="molecule type" value="Transcribed_RNA"/>
</dbReference>
<evidence type="ECO:0000256" key="5">
    <source>
        <dbReference type="ARBA" id="ARBA00022833"/>
    </source>
</evidence>
<evidence type="ECO:0000256" key="4">
    <source>
        <dbReference type="ARBA" id="ARBA00022801"/>
    </source>
</evidence>
<evidence type="ECO:0000313" key="9">
    <source>
        <dbReference type="EMBL" id="JAP92684.1"/>
    </source>
</evidence>
<comment type="similarity">
    <text evidence="1 7">Belongs to the peptidase M3 family.</text>
</comment>
<dbReference type="InterPro" id="IPR001567">
    <property type="entry name" value="Pept_M3A_M3B_dom"/>
</dbReference>
<protein>
    <submittedName>
        <fullName evidence="9">Peptidyl-dipeptidase</fullName>
    </submittedName>
</protein>